<keyword evidence="5" id="KW-1185">Reference proteome</keyword>
<evidence type="ECO:0000313" key="5">
    <source>
        <dbReference type="Proteomes" id="UP000050501"/>
    </source>
</evidence>
<dbReference type="InterPro" id="IPR004474">
    <property type="entry name" value="LytR_CpsA_psr"/>
</dbReference>
<accession>A0A0P6XT26</accession>
<sequence length="356" mass="38157">MNKNSFIYWIIIAILFLCLLGAVAMILIQRSQGGLSLPFLTPAQSATAVSADASPAAPSAKVTIVMPKTSVSPLLATSTPEASTAGTKPAACGQQGSQTYLIVARDASFWESPYGADAIRLAHVNFDATTASIISLPRTLVVSTPKLEAAYGIKTSQLGDIYALVIQREGGRDSPEANLKAVEALAQAVYDNFGVAPQHYFVMKENSLWKTIDALGGVQVSLPQALQISGISYPAGAQTLTGERAQWYARHLPSNASEWDRLQRQDLLLSGIKQRLAEPDILLKVPALYQQFQSSLITDLNLEHITQLACVGQKMSSGQMTVEALPQKMCTPGQNGSLKLSDLQSAQQWIASKLGQ</sequence>
<dbReference type="OrthoDB" id="305468at2"/>
<dbReference type="EMBL" id="LGCM01000031">
    <property type="protein sequence ID" value="KPL83463.1"/>
    <property type="molecule type" value="Genomic_DNA"/>
</dbReference>
<reference evidence="4 5" key="1">
    <citation type="submission" date="2015-07" db="EMBL/GenBank/DDBJ databases">
        <title>Genome sequence of Levilinea saccharolytica DSM 16555.</title>
        <authorList>
            <person name="Hemp J."/>
            <person name="Ward L.M."/>
            <person name="Pace L.A."/>
            <person name="Fischer W.W."/>
        </authorList>
    </citation>
    <scope>NUCLEOTIDE SEQUENCE [LARGE SCALE GENOMIC DNA]</scope>
    <source>
        <strain evidence="4 5">KIBI-1</strain>
    </source>
</reference>
<feature type="domain" description="Cell envelope-related transcriptional attenuator" evidence="3">
    <location>
        <begin position="116"/>
        <end position="276"/>
    </location>
</feature>
<dbReference type="AlphaFoldDB" id="A0A0P6XT26"/>
<protein>
    <recommendedName>
        <fullName evidence="3">Cell envelope-related transcriptional attenuator domain-containing protein</fullName>
    </recommendedName>
</protein>
<comment type="caution">
    <text evidence="4">The sequence shown here is derived from an EMBL/GenBank/DDBJ whole genome shotgun (WGS) entry which is preliminary data.</text>
</comment>
<feature type="transmembrane region" description="Helical" evidence="2">
    <location>
        <begin position="6"/>
        <end position="28"/>
    </location>
</feature>
<dbReference type="STRING" id="229921.ADN01_08125"/>
<keyword evidence="2" id="KW-0472">Membrane</keyword>
<evidence type="ECO:0000256" key="2">
    <source>
        <dbReference type="SAM" id="Phobius"/>
    </source>
</evidence>
<dbReference type="PANTHER" id="PTHR33392">
    <property type="entry name" value="POLYISOPRENYL-TEICHOIC ACID--PEPTIDOGLYCAN TEICHOIC ACID TRANSFERASE TAGU"/>
    <property type="match status" value="1"/>
</dbReference>
<name>A0A0P6XT26_9CHLR</name>
<dbReference type="Gene3D" id="3.40.630.190">
    <property type="entry name" value="LCP protein"/>
    <property type="match status" value="1"/>
</dbReference>
<evidence type="ECO:0000259" key="3">
    <source>
        <dbReference type="Pfam" id="PF03816"/>
    </source>
</evidence>
<keyword evidence="2" id="KW-1133">Transmembrane helix</keyword>
<dbReference type="RefSeq" id="WP_062418619.1">
    <property type="nucleotide sequence ID" value="NZ_DF967974.1"/>
</dbReference>
<evidence type="ECO:0000256" key="1">
    <source>
        <dbReference type="ARBA" id="ARBA00006068"/>
    </source>
</evidence>
<dbReference type="PANTHER" id="PTHR33392:SF6">
    <property type="entry name" value="POLYISOPRENYL-TEICHOIC ACID--PEPTIDOGLYCAN TEICHOIC ACID TRANSFERASE TAGU"/>
    <property type="match status" value="1"/>
</dbReference>
<gene>
    <name evidence="4" type="ORF">ADN01_08125</name>
</gene>
<organism evidence="4 5">
    <name type="scientific">Levilinea saccharolytica</name>
    <dbReference type="NCBI Taxonomy" id="229921"/>
    <lineage>
        <taxon>Bacteria</taxon>
        <taxon>Bacillati</taxon>
        <taxon>Chloroflexota</taxon>
        <taxon>Anaerolineae</taxon>
        <taxon>Anaerolineales</taxon>
        <taxon>Anaerolineaceae</taxon>
        <taxon>Levilinea</taxon>
    </lineage>
</organism>
<proteinExistence type="inferred from homology"/>
<dbReference type="InterPro" id="IPR050922">
    <property type="entry name" value="LytR/CpsA/Psr_CW_biosynth"/>
</dbReference>
<keyword evidence="2" id="KW-0812">Transmembrane</keyword>
<dbReference type="Pfam" id="PF03816">
    <property type="entry name" value="LytR_cpsA_psr"/>
    <property type="match status" value="1"/>
</dbReference>
<dbReference type="Proteomes" id="UP000050501">
    <property type="component" value="Unassembled WGS sequence"/>
</dbReference>
<comment type="similarity">
    <text evidence="1">Belongs to the LytR/CpsA/Psr (LCP) family.</text>
</comment>
<evidence type="ECO:0000313" key="4">
    <source>
        <dbReference type="EMBL" id="KPL83463.1"/>
    </source>
</evidence>